<feature type="region of interest" description="Disordered" evidence="1">
    <location>
        <begin position="288"/>
        <end position="383"/>
    </location>
</feature>
<protein>
    <submittedName>
        <fullName evidence="2">Uncharacterized protein</fullName>
    </submittedName>
</protein>
<feature type="region of interest" description="Disordered" evidence="1">
    <location>
        <begin position="223"/>
        <end position="249"/>
    </location>
</feature>
<keyword evidence="3" id="KW-1185">Reference proteome</keyword>
<reference evidence="2 3" key="1">
    <citation type="submission" date="2023-01" db="EMBL/GenBank/DDBJ databases">
        <title>Analysis of 21 Apiospora genomes using comparative genomics revels a genus with tremendous synthesis potential of carbohydrate active enzymes and secondary metabolites.</title>
        <authorList>
            <person name="Sorensen T."/>
        </authorList>
    </citation>
    <scope>NUCLEOTIDE SEQUENCE [LARGE SCALE GENOMIC DNA]</scope>
    <source>
        <strain evidence="2 3">CBS 20057</strain>
    </source>
</reference>
<comment type="caution">
    <text evidence="2">The sequence shown here is derived from an EMBL/GenBank/DDBJ whole genome shotgun (WGS) entry which is preliminary data.</text>
</comment>
<feature type="compositionally biased region" description="Basic residues" evidence="1">
    <location>
        <begin position="371"/>
        <end position="383"/>
    </location>
</feature>
<dbReference type="EMBL" id="JAQQWI010000010">
    <property type="protein sequence ID" value="KAK8018393.1"/>
    <property type="molecule type" value="Genomic_DNA"/>
</dbReference>
<proteinExistence type="predicted"/>
<evidence type="ECO:0000256" key="1">
    <source>
        <dbReference type="SAM" id="MobiDB-lite"/>
    </source>
</evidence>
<name>A0ABR1RVX6_9PEZI</name>
<feature type="compositionally biased region" description="Acidic residues" evidence="1">
    <location>
        <begin position="298"/>
        <end position="314"/>
    </location>
</feature>
<organism evidence="2 3">
    <name type="scientific">Apiospora marii</name>
    <dbReference type="NCBI Taxonomy" id="335849"/>
    <lineage>
        <taxon>Eukaryota</taxon>
        <taxon>Fungi</taxon>
        <taxon>Dikarya</taxon>
        <taxon>Ascomycota</taxon>
        <taxon>Pezizomycotina</taxon>
        <taxon>Sordariomycetes</taxon>
        <taxon>Xylariomycetidae</taxon>
        <taxon>Amphisphaeriales</taxon>
        <taxon>Apiosporaceae</taxon>
        <taxon>Apiospora</taxon>
    </lineage>
</organism>
<evidence type="ECO:0000313" key="3">
    <source>
        <dbReference type="Proteomes" id="UP001396898"/>
    </source>
</evidence>
<sequence>MQGHPNEIKTQYVMTNLPKTTVTPPVETEKMRLQAIEQRKARDLELKQEHKHVNINHLMDRIVSDLPSNEFMAVSPNIFWNGGDNMTAYYEWLRDEYYDGDMPEIVRRANAFRGFPQLDDEDFNPLGAAGAAERRAYYRSEKGREKLRPYLPTIKKYASAGEYILIEAQVNGQTALEALDAAAAAAAAKGEPYWYSQSPVQESLAPSVPGTLAVDDLSTQLDRSATLGRTPQETVWDSSIFPTPNPAGLSPKGSSVFEVHGTIKDEPTPSTVSGYFPTHQALFVKDEHKASAEKEDEHNDEEVEDEDDHEDEDKDMSAADLATPLAPTPEPTPTKKPSGVGSKRKELDDGAWKPSPAGGMPSTNDDEPLIKRVKQSHRGTVRR</sequence>
<evidence type="ECO:0000313" key="2">
    <source>
        <dbReference type="EMBL" id="KAK8018393.1"/>
    </source>
</evidence>
<feature type="compositionally biased region" description="Polar residues" evidence="1">
    <location>
        <begin position="223"/>
        <end position="242"/>
    </location>
</feature>
<feature type="compositionally biased region" description="Basic and acidic residues" evidence="1">
    <location>
        <begin position="288"/>
        <end position="297"/>
    </location>
</feature>
<accession>A0ABR1RVX6</accession>
<dbReference type="Proteomes" id="UP001396898">
    <property type="component" value="Unassembled WGS sequence"/>
</dbReference>
<gene>
    <name evidence="2" type="ORF">PG991_007583</name>
</gene>